<dbReference type="Proteomes" id="UP000001745">
    <property type="component" value="Unassembled WGS sequence"/>
</dbReference>
<evidence type="ECO:0000313" key="3">
    <source>
        <dbReference type="Proteomes" id="UP000001745"/>
    </source>
</evidence>
<dbReference type="InterPro" id="IPR053137">
    <property type="entry name" value="NLR-like"/>
</dbReference>
<dbReference type="Pfam" id="PF01048">
    <property type="entry name" value="PNP_UDP_1"/>
    <property type="match status" value="1"/>
</dbReference>
<dbReference type="OMA" id="HEKSCER"/>
<dbReference type="PhylomeDB" id="B8MEW6"/>
<dbReference type="InterPro" id="IPR000845">
    <property type="entry name" value="Nucleoside_phosphorylase_d"/>
</dbReference>
<dbReference type="eggNOG" id="KOG4177">
    <property type="taxonomic scope" value="Eukaryota"/>
</dbReference>
<dbReference type="HOGENOM" id="CLU_000288_34_22_1"/>
<dbReference type="GeneID" id="8107140"/>
<name>B8MEW6_TALSN</name>
<dbReference type="STRING" id="441959.B8MEW6"/>
<dbReference type="EMBL" id="EQ962656">
    <property type="protein sequence ID" value="EED17249.1"/>
    <property type="molecule type" value="Genomic_DNA"/>
</dbReference>
<organism evidence="2 3">
    <name type="scientific">Talaromyces stipitatus (strain ATCC 10500 / CBS 375.48 / QM 6759 / NRRL 1006)</name>
    <name type="common">Penicillium stipitatum</name>
    <dbReference type="NCBI Taxonomy" id="441959"/>
    <lineage>
        <taxon>Eukaryota</taxon>
        <taxon>Fungi</taxon>
        <taxon>Dikarya</taxon>
        <taxon>Ascomycota</taxon>
        <taxon>Pezizomycotina</taxon>
        <taxon>Eurotiomycetes</taxon>
        <taxon>Eurotiomycetidae</taxon>
        <taxon>Eurotiales</taxon>
        <taxon>Trichocomaceae</taxon>
        <taxon>Talaromyces</taxon>
        <taxon>Talaromyces sect. Talaromyces</taxon>
    </lineage>
</organism>
<dbReference type="PANTHER" id="PTHR46082:SF11">
    <property type="entry name" value="AAA+ ATPASE DOMAIN-CONTAINING PROTEIN-RELATED"/>
    <property type="match status" value="1"/>
</dbReference>
<dbReference type="OrthoDB" id="4223623at2759"/>
<accession>B8MEW6</accession>
<dbReference type="VEuPathDB" id="FungiDB:TSTA_023030"/>
<gene>
    <name evidence="2" type="ORF">TSTA_023030</name>
</gene>
<evidence type="ECO:0000313" key="2">
    <source>
        <dbReference type="EMBL" id="EED17249.1"/>
    </source>
</evidence>
<protein>
    <recommendedName>
        <fullName evidence="1">Nucleoside phosphorylase domain-containing protein</fullName>
    </recommendedName>
</protein>
<sequence>METPSKNEFQIGWICRIGQHHVVIACLPDRQYGTTSATTVANNMMRTFSVSLRIGLMVGISGGAPSAEHDIRLGDIIVSRPKGSHGGVIQHDIGKIGKGGKIQRVGSLNSPPTSLLNALAQMRVAELYENPQYPVYLQEAIRRNTRTQKTFSRPDVKSDRLFKIEYEHPENAASYDQCLVEWEEDRITREDGDPQTHYRTIASGNTLIKDGKTREAIRKDTGALCFEMEAAGLMADFPCLVVRGICDYADSHKNKQWQGYTALAAASFTKELLGYVPKGVSQESLVTDICPLLEDIKED</sequence>
<dbReference type="InterPro" id="IPR035994">
    <property type="entry name" value="Nucleoside_phosphorylase_sf"/>
</dbReference>
<keyword evidence="3" id="KW-1185">Reference proteome</keyword>
<dbReference type="RefSeq" id="XP_002484483.1">
    <property type="nucleotide sequence ID" value="XM_002484438.1"/>
</dbReference>
<proteinExistence type="predicted"/>
<dbReference type="GO" id="GO:0009116">
    <property type="term" value="P:nucleoside metabolic process"/>
    <property type="evidence" value="ECO:0007669"/>
    <property type="project" value="InterPro"/>
</dbReference>
<dbReference type="GO" id="GO:0003824">
    <property type="term" value="F:catalytic activity"/>
    <property type="evidence" value="ECO:0007669"/>
    <property type="project" value="InterPro"/>
</dbReference>
<dbReference type="Gene3D" id="3.40.50.1580">
    <property type="entry name" value="Nucleoside phosphorylase domain"/>
    <property type="match status" value="1"/>
</dbReference>
<reference evidence="3" key="1">
    <citation type="journal article" date="2015" name="Genome Announc.">
        <title>Genome sequence of the AIDS-associated pathogen Penicillium marneffei (ATCC18224) and its near taxonomic relative Talaromyces stipitatus (ATCC10500).</title>
        <authorList>
            <person name="Nierman W.C."/>
            <person name="Fedorova-Abrams N.D."/>
            <person name="Andrianopoulos A."/>
        </authorList>
    </citation>
    <scope>NUCLEOTIDE SEQUENCE [LARGE SCALE GENOMIC DNA]</scope>
    <source>
        <strain evidence="3">ATCC 10500 / CBS 375.48 / QM 6759 / NRRL 1006</strain>
    </source>
</reference>
<dbReference type="InParanoid" id="B8MEW6"/>
<evidence type="ECO:0000259" key="1">
    <source>
        <dbReference type="Pfam" id="PF01048"/>
    </source>
</evidence>
<dbReference type="AlphaFoldDB" id="B8MEW6"/>
<dbReference type="SUPFAM" id="SSF53167">
    <property type="entry name" value="Purine and uridine phosphorylases"/>
    <property type="match status" value="1"/>
</dbReference>
<dbReference type="PANTHER" id="PTHR46082">
    <property type="entry name" value="ATP/GTP-BINDING PROTEIN-RELATED"/>
    <property type="match status" value="1"/>
</dbReference>
<feature type="domain" description="Nucleoside phosphorylase" evidence="1">
    <location>
        <begin position="12"/>
        <end position="257"/>
    </location>
</feature>